<evidence type="ECO:0000313" key="3">
    <source>
        <dbReference type="Proteomes" id="UP000004959"/>
    </source>
</evidence>
<evidence type="ECO:0000313" key="2">
    <source>
        <dbReference type="EMBL" id="EHN58599.1"/>
    </source>
</evidence>
<dbReference type="Proteomes" id="UP000004959">
    <property type="component" value="Chromosome"/>
</dbReference>
<dbReference type="STRING" id="336988.NT96_02585"/>
<dbReference type="RefSeq" id="WP_007744984.1">
    <property type="nucleotide sequence ID" value="NZ_CM001398.1"/>
</dbReference>
<name>G9WF39_9LACO</name>
<dbReference type="Pfam" id="PF08708">
    <property type="entry name" value="PriCT_1"/>
    <property type="match status" value="1"/>
</dbReference>
<evidence type="ECO:0000259" key="1">
    <source>
        <dbReference type="Pfam" id="PF08708"/>
    </source>
</evidence>
<dbReference type="HOGENOM" id="CLU_920812_0_0_9"/>
<gene>
    <name evidence="2" type="ORF">OKIT_0483</name>
</gene>
<dbReference type="EMBL" id="AFVZ01000001">
    <property type="protein sequence ID" value="EHN58599.1"/>
    <property type="molecule type" value="Genomic_DNA"/>
</dbReference>
<dbReference type="eggNOG" id="COG3378">
    <property type="taxonomic scope" value="Bacteria"/>
</dbReference>
<sequence length="302" mass="34129">MIYLQKGLKNSHLTKQPTELSDWDWLKSYQPLERTEINSSDLAHNYKENKAAFVLAGQMATLTRNDTNLTKRSILFFDIDGTDGDDYQTAVSSVQSALAKIAYLIYPTVSNGYKGTRLRLAVPIDSTFDAAQRIQIGDYLRQLLPNNWQTDLTSYGSHWSQLAGLPVLNAYSVMHKCKLAMNDAESFLGLAQIKSSQAPMIKPQRKELKDLAESKVRNDREPWQDLVNRAMAQSINPPSHGRHIFYSSLIGSLLLMKLDQPVIKTLITWSNQHSDNPLPESELYRTIDSVSRTAARKERVNG</sequence>
<feature type="domain" description="Primase C-terminal 1" evidence="1">
    <location>
        <begin position="238"/>
        <end position="292"/>
    </location>
</feature>
<dbReference type="PATRIC" id="fig|1045004.4.peg.479"/>
<reference evidence="2 3" key="1">
    <citation type="journal article" date="2012" name="PLoS ONE">
        <title>Functional divergence in the genus oenococcus as predicted by genome sequencing of the newly-described species, Oenococcus kitaharae.</title>
        <authorList>
            <person name="Borneman A.R."/>
            <person name="McCarthy J.M."/>
            <person name="Chambers P.J."/>
            <person name="Bartowsky E.J."/>
        </authorList>
    </citation>
    <scope>NUCLEOTIDE SEQUENCE [LARGE SCALE GENOMIC DNA]</scope>
    <source>
        <strain evidence="3">DSM17330</strain>
    </source>
</reference>
<keyword evidence="3" id="KW-1185">Reference proteome</keyword>
<comment type="caution">
    <text evidence="2">The sequence shown here is derived from an EMBL/GenBank/DDBJ whole genome shotgun (WGS) entry which is preliminary data.</text>
</comment>
<dbReference type="InterPro" id="IPR014820">
    <property type="entry name" value="PriCT_1"/>
</dbReference>
<accession>G9WF39</accession>
<dbReference type="AlphaFoldDB" id="G9WF39"/>
<organism evidence="2 3">
    <name type="scientific">Oenococcus kitaharae DSM 17330</name>
    <dbReference type="NCBI Taxonomy" id="1045004"/>
    <lineage>
        <taxon>Bacteria</taxon>
        <taxon>Bacillati</taxon>
        <taxon>Bacillota</taxon>
        <taxon>Bacilli</taxon>
        <taxon>Lactobacillales</taxon>
        <taxon>Lactobacillaceae</taxon>
        <taxon>Oenococcus</taxon>
    </lineage>
</organism>
<dbReference type="OrthoDB" id="9763644at2"/>
<proteinExistence type="predicted"/>
<protein>
    <recommendedName>
        <fullName evidence="1">Primase C-terminal 1 domain-containing protein</fullName>
    </recommendedName>
</protein>